<dbReference type="SFLD" id="SFLDF00027">
    <property type="entry name" value="p-type_atpase"/>
    <property type="match status" value="1"/>
</dbReference>
<dbReference type="SFLD" id="SFLDS00003">
    <property type="entry name" value="Haloacid_Dehalogenase"/>
    <property type="match status" value="1"/>
</dbReference>
<evidence type="ECO:0000259" key="11">
    <source>
        <dbReference type="PROSITE" id="PS50846"/>
    </source>
</evidence>
<keyword evidence="10" id="KW-1003">Cell membrane</keyword>
<dbReference type="InterPro" id="IPR008250">
    <property type="entry name" value="ATPase_P-typ_transduc_dom_A_sf"/>
</dbReference>
<keyword evidence="7" id="KW-1278">Translocase</keyword>
<dbReference type="SUPFAM" id="SSF56784">
    <property type="entry name" value="HAD-like"/>
    <property type="match status" value="1"/>
</dbReference>
<evidence type="ECO:0000256" key="2">
    <source>
        <dbReference type="ARBA" id="ARBA00006024"/>
    </source>
</evidence>
<evidence type="ECO:0000313" key="13">
    <source>
        <dbReference type="Proteomes" id="UP001333996"/>
    </source>
</evidence>
<dbReference type="InterPro" id="IPR023214">
    <property type="entry name" value="HAD_sf"/>
</dbReference>
<feature type="transmembrane region" description="Helical" evidence="10">
    <location>
        <begin position="175"/>
        <end position="197"/>
    </location>
</feature>
<dbReference type="SFLD" id="SFLDG00002">
    <property type="entry name" value="C1.7:_P-type_atpase_like"/>
    <property type="match status" value="1"/>
</dbReference>
<dbReference type="RefSeq" id="WP_329512172.1">
    <property type="nucleotide sequence ID" value="NZ_BAAAYZ010000163.1"/>
</dbReference>
<feature type="transmembrane region" description="Helical" evidence="10">
    <location>
        <begin position="217"/>
        <end position="237"/>
    </location>
</feature>
<dbReference type="InterPro" id="IPR023298">
    <property type="entry name" value="ATPase_P-typ_TM_dom_sf"/>
</dbReference>
<evidence type="ECO:0000256" key="6">
    <source>
        <dbReference type="ARBA" id="ARBA00022840"/>
    </source>
</evidence>
<dbReference type="NCBIfam" id="TIGR01525">
    <property type="entry name" value="ATPase-IB_hvy"/>
    <property type="match status" value="1"/>
</dbReference>
<keyword evidence="4 10" id="KW-0479">Metal-binding</keyword>
<feature type="transmembrane region" description="Helical" evidence="10">
    <location>
        <begin position="115"/>
        <end position="135"/>
    </location>
</feature>
<dbReference type="PROSITE" id="PS50846">
    <property type="entry name" value="HMA_2"/>
    <property type="match status" value="1"/>
</dbReference>
<dbReference type="Pfam" id="PF00122">
    <property type="entry name" value="E1-E2_ATPase"/>
    <property type="match status" value="1"/>
</dbReference>
<dbReference type="InterPro" id="IPR023299">
    <property type="entry name" value="ATPase_P-typ_cyto_dom_N"/>
</dbReference>
<dbReference type="CDD" id="cd02094">
    <property type="entry name" value="P-type_ATPase_Cu-like"/>
    <property type="match status" value="1"/>
</dbReference>
<keyword evidence="5 10" id="KW-0547">Nucleotide-binding</keyword>
<dbReference type="PROSITE" id="PS01229">
    <property type="entry name" value="COF_2"/>
    <property type="match status" value="1"/>
</dbReference>
<keyword evidence="9 10" id="KW-0472">Membrane</keyword>
<keyword evidence="13" id="KW-1185">Reference proteome</keyword>
<dbReference type="InterPro" id="IPR044492">
    <property type="entry name" value="P_typ_ATPase_HD_dom"/>
</dbReference>
<dbReference type="PRINTS" id="PR00119">
    <property type="entry name" value="CATATPASE"/>
</dbReference>
<evidence type="ECO:0000256" key="9">
    <source>
        <dbReference type="ARBA" id="ARBA00023136"/>
    </source>
</evidence>
<dbReference type="NCBIfam" id="TIGR01494">
    <property type="entry name" value="ATPase_P-type"/>
    <property type="match status" value="1"/>
</dbReference>
<comment type="subcellular location">
    <subcellularLocation>
        <location evidence="1">Cell membrane</location>
        <topology evidence="1">Multi-pass membrane protein</topology>
    </subcellularLocation>
</comment>
<comment type="caution">
    <text evidence="12">The sequence shown here is derived from an EMBL/GenBank/DDBJ whole genome shotgun (WGS) entry which is preliminary data.</text>
</comment>
<dbReference type="InterPro" id="IPR018303">
    <property type="entry name" value="ATPase_P-typ_P_site"/>
</dbReference>
<accession>A0ABU7FUN0</accession>
<proteinExistence type="inferred from homology"/>
<feature type="transmembrane region" description="Helical" evidence="10">
    <location>
        <begin position="399"/>
        <end position="420"/>
    </location>
</feature>
<sequence length="760" mass="78858">MTSTAPETTLSTTAPAPASDVELAIGGMTCASCAARIEKKLNRMDGVTATVNYATEKAKVTYGPSVEVADLIATVVKTGYTAEEPPPRAPLADDTAETEAAPAADGELLSLRQRLLVSLVLSVPVILMAMVPALQFDNWQWLSLTLAAPVVVWGALPFHRVAFTNARHGAATMDTLVSIGTLAAFGWSLWALFFGHAGMPGMRHGFDLTVSRADGSSAIYLEAAAGVTAFILAGRYLEAKSKRKAGAALRALLELGAKDVSVLRGGNEIRIPVAQLAVGDRFVVRPGEKVATDGTVVEGTSAVDVSMLTGESVPVDVTVGDAVTGATVNAGGRLVVEATRVGADTRLARMAKLVEDAQNGKAAVQRLADRISSVFVPAVILIALGTLLTWLFITGDATAAFTAAVAVLIIACPCALGLATPTALMVGTGRGAQLGILIKGPEVLESTRRVDTVVLDKTGTVTTGRMTLQDVYVAKGMTESELLWVVGALEHASEHPIAQAIAAGAIERVGHLPVPENFENVAGLGVQGIVDGHAVLVGREKLLKEWAIELPRELAEAKAAAEAEGRTAVAVAWDGHARGVLTVADAIKETSAEAVAELRRLGLRPVLLTGDNQLVAESVARAVGIDEVIAEVLPQDKVDVVKRLQVEGRTVAMVGDGVNDAAALATADLGLAMGTGTDAAIEAGDLTLVRGDLRVAADAIRLSRKTLATIKGNLFWAFGYNVAALPLAAAGMLNPMIAGAAMAFSSVFVVTNSLRLRSFK</sequence>
<protein>
    <submittedName>
        <fullName evidence="12">Heavy metal translocating P-type ATPase</fullName>
    </submittedName>
</protein>
<dbReference type="Gene3D" id="3.30.70.100">
    <property type="match status" value="1"/>
</dbReference>
<dbReference type="EMBL" id="JAYWVC010000272">
    <property type="protein sequence ID" value="MED7827801.1"/>
    <property type="molecule type" value="Genomic_DNA"/>
</dbReference>
<dbReference type="InterPro" id="IPR036412">
    <property type="entry name" value="HAD-like_sf"/>
</dbReference>
<dbReference type="InterPro" id="IPR027256">
    <property type="entry name" value="P-typ_ATPase_IB"/>
</dbReference>
<comment type="similarity">
    <text evidence="2 10">Belongs to the cation transport ATPase (P-type) (TC 3.A.3) family. Type IB subfamily.</text>
</comment>
<keyword evidence="3 10" id="KW-0812">Transmembrane</keyword>
<evidence type="ECO:0000313" key="12">
    <source>
        <dbReference type="EMBL" id="MED7827801.1"/>
    </source>
</evidence>
<feature type="transmembrane region" description="Helical" evidence="10">
    <location>
        <begin position="713"/>
        <end position="730"/>
    </location>
</feature>
<dbReference type="Gene3D" id="3.40.50.1000">
    <property type="entry name" value="HAD superfamily/HAD-like"/>
    <property type="match status" value="1"/>
</dbReference>
<feature type="transmembrane region" description="Helical" evidence="10">
    <location>
        <begin position="374"/>
        <end position="393"/>
    </location>
</feature>
<feature type="transmembrane region" description="Helical" evidence="10">
    <location>
        <begin position="736"/>
        <end position="754"/>
    </location>
</feature>
<evidence type="ECO:0000256" key="4">
    <source>
        <dbReference type="ARBA" id="ARBA00022723"/>
    </source>
</evidence>
<evidence type="ECO:0000256" key="3">
    <source>
        <dbReference type="ARBA" id="ARBA00022692"/>
    </source>
</evidence>
<dbReference type="CDD" id="cd00371">
    <property type="entry name" value="HMA"/>
    <property type="match status" value="1"/>
</dbReference>
<dbReference type="InterPro" id="IPR006121">
    <property type="entry name" value="HMA_dom"/>
</dbReference>
<dbReference type="SUPFAM" id="SSF81653">
    <property type="entry name" value="Calcium ATPase, transduction domain A"/>
    <property type="match status" value="1"/>
</dbReference>
<keyword evidence="6 10" id="KW-0067">ATP-binding</keyword>
<reference evidence="12" key="1">
    <citation type="submission" date="2024-01" db="EMBL/GenBank/DDBJ databases">
        <title>First draft genome sequence data of TA4-1, the type strain of Gram-positive actinobacterium Streptomyces chiangmaiensis.</title>
        <authorList>
            <person name="Yasawong M."/>
            <person name="Nantapong N."/>
        </authorList>
    </citation>
    <scope>NUCLEOTIDE SEQUENCE</scope>
    <source>
        <strain evidence="12">TA4-1</strain>
    </source>
</reference>
<dbReference type="PROSITE" id="PS01047">
    <property type="entry name" value="HMA_1"/>
    <property type="match status" value="1"/>
</dbReference>
<dbReference type="NCBIfam" id="TIGR01511">
    <property type="entry name" value="ATPase-IB1_Cu"/>
    <property type="match status" value="1"/>
</dbReference>
<dbReference type="PROSITE" id="PS00154">
    <property type="entry name" value="ATPASE_E1_E2"/>
    <property type="match status" value="1"/>
</dbReference>
<dbReference type="InterPro" id="IPR059000">
    <property type="entry name" value="ATPase_P-type_domA"/>
</dbReference>
<dbReference type="InterPro" id="IPR017969">
    <property type="entry name" value="Heavy-metal-associated_CS"/>
</dbReference>
<dbReference type="InterPro" id="IPR036163">
    <property type="entry name" value="HMA_dom_sf"/>
</dbReference>
<evidence type="ECO:0000256" key="8">
    <source>
        <dbReference type="ARBA" id="ARBA00022989"/>
    </source>
</evidence>
<dbReference type="PANTHER" id="PTHR43520">
    <property type="entry name" value="ATP7, ISOFORM B"/>
    <property type="match status" value="1"/>
</dbReference>
<dbReference type="SUPFAM" id="SSF55008">
    <property type="entry name" value="HMA, heavy metal-associated domain"/>
    <property type="match status" value="1"/>
</dbReference>
<dbReference type="SUPFAM" id="SSF81665">
    <property type="entry name" value="Calcium ATPase, transmembrane domain M"/>
    <property type="match status" value="1"/>
</dbReference>
<evidence type="ECO:0000256" key="10">
    <source>
        <dbReference type="RuleBase" id="RU362081"/>
    </source>
</evidence>
<dbReference type="Gene3D" id="3.40.1110.10">
    <property type="entry name" value="Calcium-transporting ATPase, cytoplasmic domain N"/>
    <property type="match status" value="1"/>
</dbReference>
<dbReference type="PRINTS" id="PR00120">
    <property type="entry name" value="HATPASE"/>
</dbReference>
<dbReference type="InterPro" id="IPR001757">
    <property type="entry name" value="P_typ_ATPase"/>
</dbReference>
<dbReference type="PANTHER" id="PTHR43520:SF8">
    <property type="entry name" value="P-TYPE CU(+) TRANSPORTER"/>
    <property type="match status" value="1"/>
</dbReference>
<evidence type="ECO:0000256" key="7">
    <source>
        <dbReference type="ARBA" id="ARBA00022967"/>
    </source>
</evidence>
<organism evidence="12 13">
    <name type="scientific">Streptomyces chiangmaiensis</name>
    <dbReference type="NCBI Taxonomy" id="766497"/>
    <lineage>
        <taxon>Bacteria</taxon>
        <taxon>Bacillati</taxon>
        <taxon>Actinomycetota</taxon>
        <taxon>Actinomycetes</taxon>
        <taxon>Kitasatosporales</taxon>
        <taxon>Streptomycetaceae</taxon>
        <taxon>Streptomyces</taxon>
    </lineage>
</organism>
<dbReference type="Proteomes" id="UP001333996">
    <property type="component" value="Unassembled WGS sequence"/>
</dbReference>
<name>A0ABU7FUN0_9ACTN</name>
<keyword evidence="8 10" id="KW-1133">Transmembrane helix</keyword>
<gene>
    <name evidence="12" type="ORF">VXC91_39405</name>
</gene>
<dbReference type="Pfam" id="PF00403">
    <property type="entry name" value="HMA"/>
    <property type="match status" value="1"/>
</dbReference>
<evidence type="ECO:0000256" key="5">
    <source>
        <dbReference type="ARBA" id="ARBA00022741"/>
    </source>
</evidence>
<feature type="transmembrane region" description="Helical" evidence="10">
    <location>
        <begin position="141"/>
        <end position="163"/>
    </location>
</feature>
<feature type="domain" description="HMA" evidence="11">
    <location>
        <begin position="19"/>
        <end position="83"/>
    </location>
</feature>
<dbReference type="Pfam" id="PF00702">
    <property type="entry name" value="Hydrolase"/>
    <property type="match status" value="1"/>
</dbReference>
<dbReference type="Gene3D" id="2.70.150.10">
    <property type="entry name" value="Calcium-transporting ATPase, cytoplasmic transduction domain A"/>
    <property type="match status" value="1"/>
</dbReference>
<evidence type="ECO:0000256" key="1">
    <source>
        <dbReference type="ARBA" id="ARBA00004651"/>
    </source>
</evidence>